<dbReference type="InterPro" id="IPR036236">
    <property type="entry name" value="Znf_C2H2_sf"/>
</dbReference>
<dbReference type="Pfam" id="PF08790">
    <property type="entry name" value="zf-LYAR"/>
    <property type="match status" value="1"/>
</dbReference>
<evidence type="ECO:0000313" key="11">
    <source>
        <dbReference type="EMBL" id="RZF39561.1"/>
    </source>
</evidence>
<dbReference type="PANTHER" id="PTHR13100">
    <property type="entry name" value="CELL GROWTH-REGULATING NUCLEOLAR PROTEIN LYAR"/>
    <property type="match status" value="1"/>
</dbReference>
<feature type="compositionally biased region" description="Basic residues" evidence="8">
    <location>
        <begin position="217"/>
        <end position="232"/>
    </location>
</feature>
<feature type="region of interest" description="Disordered" evidence="8">
    <location>
        <begin position="148"/>
        <end position="398"/>
    </location>
</feature>
<keyword evidence="12" id="KW-1185">Reference proteome</keyword>
<evidence type="ECO:0000256" key="1">
    <source>
        <dbReference type="ARBA" id="ARBA00004123"/>
    </source>
</evidence>
<evidence type="ECO:0000259" key="10">
    <source>
        <dbReference type="Pfam" id="PF25879"/>
    </source>
</evidence>
<gene>
    <name evidence="11" type="ORF">LSTR_LSTR001082</name>
</gene>
<evidence type="ECO:0000256" key="7">
    <source>
        <dbReference type="PROSITE-ProRule" id="PRU01145"/>
    </source>
</evidence>
<evidence type="ECO:0000259" key="9">
    <source>
        <dbReference type="Pfam" id="PF08790"/>
    </source>
</evidence>
<keyword evidence="2" id="KW-0479">Metal-binding</keyword>
<dbReference type="GO" id="GO:0006364">
    <property type="term" value="P:rRNA processing"/>
    <property type="evidence" value="ECO:0007669"/>
    <property type="project" value="TreeGrafter"/>
</dbReference>
<feature type="compositionally biased region" description="Polar residues" evidence="8">
    <location>
        <begin position="156"/>
        <end position="177"/>
    </location>
</feature>
<sequence length="473" mass="53800">MVFFTCQHCGASLKKNTVEKHYMTECRNRSPNLTCVDCLKDFLGDAYVAHTSCMTEDEKYSAKGFKSKPPSDKGAKKQVSWMSTIQEIQVPSSMSAFQKKVIHRSQNSPNVPQKRLKFQNFCKSNFGKFADIKQIDEVFDLFERAHKKSVDDSNNEKSGTSNNSPAKDIETNGNKSHTNVDKSTKVQNTETNEDEDGDVKMENGDVKMKNDEDKSKKLSKKEKKDLKRKAKLAAKLNGNNNQDTTDLETSNILENCENENIENETINGNDTKADSSMDVENGQCVEEATEKHLSKKEKKKLKKQEKFQAQLNEIEQAQMATDDIDNENNSDENKTHKKKKRKADTNGVIENGSKKSKKRNREDCGMDIDEEQPVKKSKDSETHENGNSDTTENNVNGKQQFDWSDIIVQVLQSRKDKELPIKRLAKKVITEYQANYATYETFEKISAKFHKKLKKIPGVKVLHDKAKLVTADE</sequence>
<dbReference type="STRING" id="195883.A0A482X2T2"/>
<feature type="compositionally biased region" description="Basic and acidic residues" evidence="8">
    <location>
        <begin position="198"/>
        <end position="216"/>
    </location>
</feature>
<keyword evidence="4 7" id="KW-0863">Zinc-finger</keyword>
<keyword evidence="6" id="KW-0539">Nucleus</keyword>
<dbReference type="GO" id="GO:0000122">
    <property type="term" value="P:negative regulation of transcription by RNA polymerase II"/>
    <property type="evidence" value="ECO:0007669"/>
    <property type="project" value="TreeGrafter"/>
</dbReference>
<evidence type="ECO:0000313" key="12">
    <source>
        <dbReference type="Proteomes" id="UP000291343"/>
    </source>
</evidence>
<dbReference type="SUPFAM" id="SSF57667">
    <property type="entry name" value="beta-beta-alpha zinc fingers"/>
    <property type="match status" value="2"/>
</dbReference>
<feature type="compositionally biased region" description="Basic residues" evidence="8">
    <location>
        <begin position="293"/>
        <end position="303"/>
    </location>
</feature>
<evidence type="ECO:0000256" key="5">
    <source>
        <dbReference type="ARBA" id="ARBA00022833"/>
    </source>
</evidence>
<dbReference type="InParanoid" id="A0A482X2T2"/>
<feature type="compositionally biased region" description="Polar residues" evidence="8">
    <location>
        <begin position="238"/>
        <end position="250"/>
    </location>
</feature>
<evidence type="ECO:0000256" key="8">
    <source>
        <dbReference type="SAM" id="MobiDB-lite"/>
    </source>
</evidence>
<feature type="domain" description="Zinc finger C2H2 LYAR-type" evidence="9">
    <location>
        <begin position="33"/>
        <end position="60"/>
    </location>
</feature>
<dbReference type="Pfam" id="PF25879">
    <property type="entry name" value="WHD_LYAR"/>
    <property type="match status" value="1"/>
</dbReference>
<dbReference type="Proteomes" id="UP000291343">
    <property type="component" value="Unassembled WGS sequence"/>
</dbReference>
<keyword evidence="5" id="KW-0862">Zinc</keyword>
<dbReference type="InterPro" id="IPR058719">
    <property type="entry name" value="WHD_LYAR"/>
</dbReference>
<reference evidence="11 12" key="1">
    <citation type="journal article" date="2017" name="Gigascience">
        <title>Genome sequence of the small brown planthopper, Laodelphax striatellus.</title>
        <authorList>
            <person name="Zhu J."/>
            <person name="Jiang F."/>
            <person name="Wang X."/>
            <person name="Yang P."/>
            <person name="Bao Y."/>
            <person name="Zhao W."/>
            <person name="Wang W."/>
            <person name="Lu H."/>
            <person name="Wang Q."/>
            <person name="Cui N."/>
            <person name="Li J."/>
            <person name="Chen X."/>
            <person name="Luo L."/>
            <person name="Yu J."/>
            <person name="Kang L."/>
            <person name="Cui F."/>
        </authorList>
    </citation>
    <scope>NUCLEOTIDE SEQUENCE [LARGE SCALE GENOMIC DNA]</scope>
    <source>
        <strain evidence="11">Lst14</strain>
    </source>
</reference>
<dbReference type="GO" id="GO:0008270">
    <property type="term" value="F:zinc ion binding"/>
    <property type="evidence" value="ECO:0007669"/>
    <property type="project" value="UniProtKB-KW"/>
</dbReference>
<protein>
    <submittedName>
        <fullName evidence="11">Uncharacterized protein</fullName>
    </submittedName>
</protein>
<accession>A0A482X2T2</accession>
<evidence type="ECO:0000256" key="3">
    <source>
        <dbReference type="ARBA" id="ARBA00022737"/>
    </source>
</evidence>
<evidence type="ECO:0000256" key="6">
    <source>
        <dbReference type="ARBA" id="ARBA00023242"/>
    </source>
</evidence>
<dbReference type="InterPro" id="IPR014898">
    <property type="entry name" value="Znf_C2H2_LYAR"/>
</dbReference>
<proteinExistence type="predicted"/>
<feature type="compositionally biased region" description="Polar residues" evidence="8">
    <location>
        <begin position="387"/>
        <end position="398"/>
    </location>
</feature>
<dbReference type="InterPro" id="IPR039999">
    <property type="entry name" value="LYAR"/>
</dbReference>
<comment type="subcellular location">
    <subcellularLocation>
        <location evidence="1">Nucleus</location>
    </subcellularLocation>
</comment>
<evidence type="ECO:0000256" key="4">
    <source>
        <dbReference type="ARBA" id="ARBA00022771"/>
    </source>
</evidence>
<evidence type="ECO:0000256" key="2">
    <source>
        <dbReference type="ARBA" id="ARBA00022723"/>
    </source>
</evidence>
<feature type="compositionally biased region" description="Basic and acidic residues" evidence="8">
    <location>
        <begin position="372"/>
        <end position="386"/>
    </location>
</feature>
<dbReference type="GO" id="GO:0003677">
    <property type="term" value="F:DNA binding"/>
    <property type="evidence" value="ECO:0007669"/>
    <property type="project" value="InterPro"/>
</dbReference>
<organism evidence="11 12">
    <name type="scientific">Laodelphax striatellus</name>
    <name type="common">Small brown planthopper</name>
    <name type="synonym">Delphax striatella</name>
    <dbReference type="NCBI Taxonomy" id="195883"/>
    <lineage>
        <taxon>Eukaryota</taxon>
        <taxon>Metazoa</taxon>
        <taxon>Ecdysozoa</taxon>
        <taxon>Arthropoda</taxon>
        <taxon>Hexapoda</taxon>
        <taxon>Insecta</taxon>
        <taxon>Pterygota</taxon>
        <taxon>Neoptera</taxon>
        <taxon>Paraneoptera</taxon>
        <taxon>Hemiptera</taxon>
        <taxon>Auchenorrhyncha</taxon>
        <taxon>Fulgoroidea</taxon>
        <taxon>Delphacidae</taxon>
        <taxon>Criomorphinae</taxon>
        <taxon>Laodelphax</taxon>
    </lineage>
</organism>
<dbReference type="PANTHER" id="PTHR13100:SF10">
    <property type="entry name" value="CELL GROWTH-REGULATING NUCLEOLAR PROTEIN"/>
    <property type="match status" value="1"/>
</dbReference>
<dbReference type="OrthoDB" id="21474at2759"/>
<dbReference type="SMR" id="A0A482X2T2"/>
<dbReference type="AlphaFoldDB" id="A0A482X2T2"/>
<dbReference type="PROSITE" id="PS51804">
    <property type="entry name" value="ZF_C2HC_LYAR"/>
    <property type="match status" value="1"/>
</dbReference>
<dbReference type="Gene3D" id="3.30.1490.490">
    <property type="match status" value="1"/>
</dbReference>
<feature type="domain" description="Cell growth-regulating nucleolar protein-like winged helix" evidence="10">
    <location>
        <begin position="398"/>
        <end position="470"/>
    </location>
</feature>
<comment type="caution">
    <text evidence="11">The sequence shown here is derived from an EMBL/GenBank/DDBJ whole genome shotgun (WGS) entry which is preliminary data.</text>
</comment>
<name>A0A482X2T2_LAOST</name>
<dbReference type="FunFam" id="3.30.1490.490:FF:000001">
    <property type="entry name" value="cell growth-regulating nucleolar protein-like"/>
    <property type="match status" value="1"/>
</dbReference>
<dbReference type="GO" id="GO:0005730">
    <property type="term" value="C:nucleolus"/>
    <property type="evidence" value="ECO:0007669"/>
    <property type="project" value="TreeGrafter"/>
</dbReference>
<dbReference type="EMBL" id="QKKF02019844">
    <property type="protein sequence ID" value="RZF39561.1"/>
    <property type="molecule type" value="Genomic_DNA"/>
</dbReference>
<keyword evidence="3" id="KW-0677">Repeat</keyword>